<keyword evidence="1" id="KW-0805">Transcription regulation</keyword>
<dbReference type="InterPro" id="IPR018062">
    <property type="entry name" value="HTH_AraC-typ_CS"/>
</dbReference>
<keyword evidence="2" id="KW-0238">DNA-binding</keyword>
<accession>A0A318F223</accession>
<protein>
    <submittedName>
        <fullName evidence="5">AraC family transcriptional regulator</fullName>
    </submittedName>
</protein>
<dbReference type="PROSITE" id="PS00041">
    <property type="entry name" value="HTH_ARAC_FAMILY_1"/>
    <property type="match status" value="1"/>
</dbReference>
<dbReference type="Pfam" id="PF12833">
    <property type="entry name" value="HTH_18"/>
    <property type="match status" value="1"/>
</dbReference>
<dbReference type="EMBL" id="QICS01000001">
    <property type="protein sequence ID" value="PXV95898.1"/>
    <property type="molecule type" value="Genomic_DNA"/>
</dbReference>
<feature type="domain" description="HTH araC/xylS-type" evidence="4">
    <location>
        <begin position="232"/>
        <end position="330"/>
    </location>
</feature>
<evidence type="ECO:0000256" key="1">
    <source>
        <dbReference type="ARBA" id="ARBA00023015"/>
    </source>
</evidence>
<keyword evidence="3" id="KW-0804">Transcription</keyword>
<gene>
    <name evidence="5" type="ORF">C8E03_101529</name>
</gene>
<dbReference type="InterPro" id="IPR053142">
    <property type="entry name" value="PchR_regulatory_protein"/>
</dbReference>
<evidence type="ECO:0000313" key="5">
    <source>
        <dbReference type="EMBL" id="PXV95898.1"/>
    </source>
</evidence>
<sequence length="332" mass="38588">MSNQGIMLRMESLMKEKIDFFYENILVDRGFISIKPNGRFNSCGQTYQLSKDLGEGFYWIYSETDLYDIKIHDFSFFEDYLFECQLPECMSVSYYQSIAGHELTPYRRINANCIKTFIGGKSPYKAVMHKRIPIRAVGIEILPAYYLHYLKEKYPDDYLNPYEAFCSIDETLHFPEMLLLLNQVAEYRGTGISAKLFYEAKVNEAVSLVVEHFHKKSKEQPHISDKDIEQIYNVSAYIKDHAAFPLTLEQLSRIACMGQTKLKISFKLIHDCTITEFIQQARIEHAEFLLSHTDLSIAQIAQTIGYSNASRFAELFKRNVGILPGEYRRIMN</sequence>
<dbReference type="SMART" id="SM00342">
    <property type="entry name" value="HTH_ARAC"/>
    <property type="match status" value="1"/>
</dbReference>
<dbReference type="PROSITE" id="PS01124">
    <property type="entry name" value="HTH_ARAC_FAMILY_2"/>
    <property type="match status" value="1"/>
</dbReference>
<dbReference type="Gene3D" id="1.10.10.60">
    <property type="entry name" value="Homeodomain-like"/>
    <property type="match status" value="2"/>
</dbReference>
<dbReference type="PRINTS" id="PR00032">
    <property type="entry name" value="HTHARAC"/>
</dbReference>
<evidence type="ECO:0000256" key="2">
    <source>
        <dbReference type="ARBA" id="ARBA00023125"/>
    </source>
</evidence>
<dbReference type="PANTHER" id="PTHR47893:SF1">
    <property type="entry name" value="REGULATORY PROTEIN PCHR"/>
    <property type="match status" value="1"/>
</dbReference>
<evidence type="ECO:0000313" key="6">
    <source>
        <dbReference type="Proteomes" id="UP000247523"/>
    </source>
</evidence>
<dbReference type="GO" id="GO:0043565">
    <property type="term" value="F:sequence-specific DNA binding"/>
    <property type="evidence" value="ECO:0007669"/>
    <property type="project" value="InterPro"/>
</dbReference>
<dbReference type="InterPro" id="IPR009057">
    <property type="entry name" value="Homeodomain-like_sf"/>
</dbReference>
<evidence type="ECO:0000259" key="4">
    <source>
        <dbReference type="PROSITE" id="PS01124"/>
    </source>
</evidence>
<evidence type="ECO:0000256" key="3">
    <source>
        <dbReference type="ARBA" id="ARBA00023163"/>
    </source>
</evidence>
<dbReference type="SUPFAM" id="SSF46689">
    <property type="entry name" value="Homeodomain-like"/>
    <property type="match status" value="1"/>
</dbReference>
<dbReference type="AlphaFoldDB" id="A0A318F223"/>
<dbReference type="InterPro" id="IPR018060">
    <property type="entry name" value="HTH_AraC"/>
</dbReference>
<comment type="caution">
    <text evidence="5">The sequence shown here is derived from an EMBL/GenBank/DDBJ whole genome shotgun (WGS) entry which is preliminary data.</text>
</comment>
<organism evidence="5 6">
    <name type="scientific">Lachnotalea glycerini</name>
    <dbReference type="NCBI Taxonomy" id="1763509"/>
    <lineage>
        <taxon>Bacteria</taxon>
        <taxon>Bacillati</taxon>
        <taxon>Bacillota</taxon>
        <taxon>Clostridia</taxon>
        <taxon>Lachnospirales</taxon>
        <taxon>Lachnospiraceae</taxon>
        <taxon>Lachnotalea</taxon>
    </lineage>
</organism>
<dbReference type="GO" id="GO:0003700">
    <property type="term" value="F:DNA-binding transcription factor activity"/>
    <property type="evidence" value="ECO:0007669"/>
    <property type="project" value="InterPro"/>
</dbReference>
<dbReference type="Proteomes" id="UP000247523">
    <property type="component" value="Unassembled WGS sequence"/>
</dbReference>
<dbReference type="InterPro" id="IPR020449">
    <property type="entry name" value="Tscrpt_reg_AraC-type_HTH"/>
</dbReference>
<reference evidence="5 6" key="1">
    <citation type="submission" date="2018-05" db="EMBL/GenBank/DDBJ databases">
        <title>Genomic Encyclopedia of Type Strains, Phase IV (KMG-IV): sequencing the most valuable type-strain genomes for metagenomic binning, comparative biology and taxonomic classification.</title>
        <authorList>
            <person name="Goeker M."/>
        </authorList>
    </citation>
    <scope>NUCLEOTIDE SEQUENCE [LARGE SCALE GENOMIC DNA]</scope>
    <source>
        <strain evidence="5 6">DSM 28816</strain>
    </source>
</reference>
<dbReference type="PANTHER" id="PTHR47893">
    <property type="entry name" value="REGULATORY PROTEIN PCHR"/>
    <property type="match status" value="1"/>
</dbReference>
<proteinExistence type="predicted"/>
<name>A0A318F223_9FIRM</name>